<evidence type="ECO:0000313" key="3">
    <source>
        <dbReference type="Proteomes" id="UP000053748"/>
    </source>
</evidence>
<evidence type="ECO:0000313" key="2">
    <source>
        <dbReference type="EMBL" id="PNM58446.1"/>
    </source>
</evidence>
<dbReference type="Proteomes" id="UP000053748">
    <property type="component" value="Unassembled WGS sequence"/>
</dbReference>
<organism evidence="2 3">
    <name type="scientific">Vibrio mimicus</name>
    <dbReference type="NCBI Taxonomy" id="674"/>
    <lineage>
        <taxon>Bacteria</taxon>
        <taxon>Pseudomonadati</taxon>
        <taxon>Pseudomonadota</taxon>
        <taxon>Gammaproteobacteria</taxon>
        <taxon>Vibrionales</taxon>
        <taxon>Vibrionaceae</taxon>
        <taxon>Vibrio</taxon>
    </lineage>
</organism>
<accession>A0A2J9V3V2</accession>
<keyword evidence="1" id="KW-0472">Membrane</keyword>
<keyword evidence="1" id="KW-0812">Transmembrane</keyword>
<comment type="caution">
    <text evidence="2">The sequence shown here is derived from an EMBL/GenBank/DDBJ whole genome shotgun (WGS) entry which is preliminary data.</text>
</comment>
<sequence length="60" mass="6880">MLKLLDFSLYNSSTFRPLTHLHIKLYSAKPFGYLFSTIHISTGLISKISVFFVRLAQCLT</sequence>
<keyword evidence="3" id="KW-1185">Reference proteome</keyword>
<name>A0A2J9V3V2_VIBMI</name>
<keyword evidence="1" id="KW-1133">Transmembrane helix</keyword>
<dbReference type="EMBL" id="LOSJ02000002">
    <property type="protein sequence ID" value="PNM58446.1"/>
    <property type="molecule type" value="Genomic_DNA"/>
</dbReference>
<protein>
    <submittedName>
        <fullName evidence="2">Uncharacterized protein</fullName>
    </submittedName>
</protein>
<reference evidence="2" key="1">
    <citation type="submission" date="2017-12" db="EMBL/GenBank/DDBJ databases">
        <title>FDA dAtabase for Regulatory Grade micrObial Sequences (FDA-ARGOS): Supporting development and validation of Infectious Disease Dx tests.</title>
        <authorList>
            <person name="Hoffmann M."/>
            <person name="Allard M."/>
            <person name="Evans P."/>
            <person name="Brown E."/>
            <person name="Tallon L.J."/>
            <person name="Sadzewicz L."/>
            <person name="Sengamalay N."/>
            <person name="Ott S."/>
            <person name="Godinez A."/>
            <person name="Nagaraj S."/>
            <person name="Vavikolanu K."/>
            <person name="Aluvathingal J."/>
            <person name="Nadendla S."/>
            <person name="Hobson J."/>
            <person name="Sichtig H."/>
        </authorList>
    </citation>
    <scope>NUCLEOTIDE SEQUENCE [LARGE SCALE GENOMIC DNA]</scope>
    <source>
        <strain evidence="2">FDAARGOS_113</strain>
    </source>
</reference>
<evidence type="ECO:0000256" key="1">
    <source>
        <dbReference type="SAM" id="Phobius"/>
    </source>
</evidence>
<feature type="transmembrane region" description="Helical" evidence="1">
    <location>
        <begin position="31"/>
        <end position="53"/>
    </location>
</feature>
<gene>
    <name evidence="2" type="ORF">AL544_012445</name>
</gene>
<proteinExistence type="predicted"/>
<dbReference type="AlphaFoldDB" id="A0A2J9V3V2"/>